<keyword evidence="1" id="KW-0694">RNA-binding</keyword>
<dbReference type="PANTHER" id="PTHR46205">
    <property type="entry name" value="LOQUACIOUS, ISOFORM B"/>
    <property type="match status" value="1"/>
</dbReference>
<name>A0A6G0TAI8_APHGL</name>
<evidence type="ECO:0000313" key="4">
    <source>
        <dbReference type="EMBL" id="KAE9528551.1"/>
    </source>
</evidence>
<dbReference type="InterPro" id="IPR051247">
    <property type="entry name" value="RLC_Component"/>
</dbReference>
<sequence length="322" mass="37098">MSSNIHRNPYNMKKVKTYQQQPPLPLQQQQPPPPPPPLPQQQQQLTIPPLVENCVTTSDKLIKYDGGKSINEKTDIKWPVKRKINRKEQRKRLNARMRRLVRPKSSLMVFSELFNDVQIKLQKHSLHSVMSYTATIEIGGEIYYGNDISKTQAKEKACENFLRTMLAKKLSQQSEEKEESPMNVEMEVGEIDSVSKPKGHPQEDFPWPNFVSLAMHNLINQWNIQPVESTFIKSQPKTAAVRKFPENPKNCNPIQLLNQMKPGIKYIEAIAAEKLPLLFFQVNCVIDDILFTGEGRTKKAAKKECCIAAIKYFWQFDFHAIP</sequence>
<feature type="compositionally biased region" description="Pro residues" evidence="2">
    <location>
        <begin position="22"/>
        <end position="39"/>
    </location>
</feature>
<dbReference type="Gene3D" id="3.30.160.20">
    <property type="match status" value="2"/>
</dbReference>
<dbReference type="GO" id="GO:0035197">
    <property type="term" value="F:siRNA binding"/>
    <property type="evidence" value="ECO:0007669"/>
    <property type="project" value="TreeGrafter"/>
</dbReference>
<dbReference type="PANTHER" id="PTHR46205:SF5">
    <property type="entry name" value="BLANKS-RELATED"/>
    <property type="match status" value="1"/>
</dbReference>
<dbReference type="GO" id="GO:0016442">
    <property type="term" value="C:RISC complex"/>
    <property type="evidence" value="ECO:0007669"/>
    <property type="project" value="TreeGrafter"/>
</dbReference>
<keyword evidence="5" id="KW-1185">Reference proteome</keyword>
<dbReference type="InterPro" id="IPR014720">
    <property type="entry name" value="dsRBD_dom"/>
</dbReference>
<evidence type="ECO:0000256" key="1">
    <source>
        <dbReference type="ARBA" id="ARBA00022884"/>
    </source>
</evidence>
<evidence type="ECO:0000313" key="5">
    <source>
        <dbReference type="Proteomes" id="UP000475862"/>
    </source>
</evidence>
<comment type="caution">
    <text evidence="4">The sequence shown here is derived from an EMBL/GenBank/DDBJ whole genome shotgun (WGS) entry which is preliminary data.</text>
</comment>
<reference evidence="4 5" key="1">
    <citation type="submission" date="2019-08" db="EMBL/GenBank/DDBJ databases">
        <title>The genome of the soybean aphid Biotype 1, its phylome, world population structure and adaptation to the North American continent.</title>
        <authorList>
            <person name="Giordano R."/>
            <person name="Donthu R.K."/>
            <person name="Hernandez A.G."/>
            <person name="Wright C.L."/>
            <person name="Zimin A.V."/>
        </authorList>
    </citation>
    <scope>NUCLEOTIDE SEQUENCE [LARGE SCALE GENOMIC DNA]</scope>
    <source>
        <tissue evidence="4">Whole aphids</tissue>
    </source>
</reference>
<dbReference type="CDD" id="cd00048">
    <property type="entry name" value="DSRM_SF"/>
    <property type="match status" value="1"/>
</dbReference>
<dbReference type="AlphaFoldDB" id="A0A6G0TAI8"/>
<dbReference type="GO" id="GO:0005737">
    <property type="term" value="C:cytoplasm"/>
    <property type="evidence" value="ECO:0007669"/>
    <property type="project" value="TreeGrafter"/>
</dbReference>
<dbReference type="GO" id="GO:0030422">
    <property type="term" value="P:siRNA processing"/>
    <property type="evidence" value="ECO:0007669"/>
    <property type="project" value="TreeGrafter"/>
</dbReference>
<dbReference type="GO" id="GO:0003725">
    <property type="term" value="F:double-stranded RNA binding"/>
    <property type="evidence" value="ECO:0007669"/>
    <property type="project" value="TreeGrafter"/>
</dbReference>
<feature type="domain" description="DRBM" evidence="3">
    <location>
        <begin position="280"/>
        <end position="312"/>
    </location>
</feature>
<dbReference type="Proteomes" id="UP000475862">
    <property type="component" value="Unassembled WGS sequence"/>
</dbReference>
<dbReference type="OrthoDB" id="6363432at2759"/>
<dbReference type="SUPFAM" id="SSF54768">
    <property type="entry name" value="dsRNA-binding domain-like"/>
    <property type="match status" value="2"/>
</dbReference>
<accession>A0A6G0TAI8</accession>
<dbReference type="GO" id="GO:0070578">
    <property type="term" value="C:RISC-loading complex"/>
    <property type="evidence" value="ECO:0007669"/>
    <property type="project" value="TreeGrafter"/>
</dbReference>
<evidence type="ECO:0000259" key="3">
    <source>
        <dbReference type="Pfam" id="PF00035"/>
    </source>
</evidence>
<protein>
    <recommendedName>
        <fullName evidence="3">DRBM domain-containing protein</fullName>
    </recommendedName>
</protein>
<dbReference type="Pfam" id="PF00035">
    <property type="entry name" value="dsrm"/>
    <property type="match status" value="1"/>
</dbReference>
<proteinExistence type="predicted"/>
<organism evidence="4 5">
    <name type="scientific">Aphis glycines</name>
    <name type="common">Soybean aphid</name>
    <dbReference type="NCBI Taxonomy" id="307491"/>
    <lineage>
        <taxon>Eukaryota</taxon>
        <taxon>Metazoa</taxon>
        <taxon>Ecdysozoa</taxon>
        <taxon>Arthropoda</taxon>
        <taxon>Hexapoda</taxon>
        <taxon>Insecta</taxon>
        <taxon>Pterygota</taxon>
        <taxon>Neoptera</taxon>
        <taxon>Paraneoptera</taxon>
        <taxon>Hemiptera</taxon>
        <taxon>Sternorrhyncha</taxon>
        <taxon>Aphidomorpha</taxon>
        <taxon>Aphidoidea</taxon>
        <taxon>Aphididae</taxon>
        <taxon>Aphidini</taxon>
        <taxon>Aphis</taxon>
        <taxon>Aphis</taxon>
    </lineage>
</organism>
<dbReference type="GO" id="GO:0070920">
    <property type="term" value="P:regulation of regulatory ncRNA processing"/>
    <property type="evidence" value="ECO:0007669"/>
    <property type="project" value="TreeGrafter"/>
</dbReference>
<dbReference type="GO" id="GO:0005634">
    <property type="term" value="C:nucleus"/>
    <property type="evidence" value="ECO:0007669"/>
    <property type="project" value="TreeGrafter"/>
</dbReference>
<evidence type="ECO:0000256" key="2">
    <source>
        <dbReference type="SAM" id="MobiDB-lite"/>
    </source>
</evidence>
<dbReference type="EMBL" id="VYZN01000048">
    <property type="protein sequence ID" value="KAE9528551.1"/>
    <property type="molecule type" value="Genomic_DNA"/>
</dbReference>
<gene>
    <name evidence="4" type="ORF">AGLY_012122</name>
</gene>
<feature type="region of interest" description="Disordered" evidence="2">
    <location>
        <begin position="1"/>
        <end position="43"/>
    </location>
</feature>